<accession>A0A0M0J5F0</accession>
<evidence type="ECO:0000313" key="1">
    <source>
        <dbReference type="EMBL" id="KOO21710.1"/>
    </source>
</evidence>
<name>A0A0M0J5F0_9EUKA</name>
<dbReference type="Proteomes" id="UP000037460">
    <property type="component" value="Unassembled WGS sequence"/>
</dbReference>
<dbReference type="EMBL" id="JWZX01003341">
    <property type="protein sequence ID" value="KOO21710.1"/>
    <property type="molecule type" value="Genomic_DNA"/>
</dbReference>
<proteinExistence type="predicted"/>
<keyword evidence="2" id="KW-1185">Reference proteome</keyword>
<protein>
    <submittedName>
        <fullName evidence="1">Uncharacterized protein</fullName>
    </submittedName>
</protein>
<sequence length="192" mass="21078">MLRRSNCRSSSGMPLAASVFFMSRTRERAWSSLRFHTYEPECWLYGMYRFWIASRVSSLHTSMTDSCLVSMLNKRILRVFAVSNPICSVLSFHHGLPMSDDHIAVGSDGGQCRNSPIGQNGTSSSVFGSIYDLTFFVTGSNQCDMSVPAASMIGCTRLPGLAATSFVRSHTLPNIDTHKSSMRLCALISSGV</sequence>
<organism evidence="1 2">
    <name type="scientific">Chrysochromulina tobinii</name>
    <dbReference type="NCBI Taxonomy" id="1460289"/>
    <lineage>
        <taxon>Eukaryota</taxon>
        <taxon>Haptista</taxon>
        <taxon>Haptophyta</taxon>
        <taxon>Prymnesiophyceae</taxon>
        <taxon>Prymnesiales</taxon>
        <taxon>Chrysochromulinaceae</taxon>
        <taxon>Chrysochromulina</taxon>
    </lineage>
</organism>
<gene>
    <name evidence="1" type="ORF">Ctob_001718</name>
</gene>
<reference evidence="2" key="1">
    <citation type="journal article" date="2015" name="PLoS Genet.">
        <title>Genome Sequence and Transcriptome Analyses of Chrysochromulina tobin: Metabolic Tools for Enhanced Algal Fitness in the Prominent Order Prymnesiales (Haptophyceae).</title>
        <authorList>
            <person name="Hovde B.T."/>
            <person name="Deodato C.R."/>
            <person name="Hunsperger H.M."/>
            <person name="Ryken S.A."/>
            <person name="Yost W."/>
            <person name="Jha R.K."/>
            <person name="Patterson J."/>
            <person name="Monnat R.J. Jr."/>
            <person name="Barlow S.B."/>
            <person name="Starkenburg S.R."/>
            <person name="Cattolico R.A."/>
        </authorList>
    </citation>
    <scope>NUCLEOTIDE SEQUENCE</scope>
    <source>
        <strain evidence="2">CCMP291</strain>
    </source>
</reference>
<evidence type="ECO:0000313" key="2">
    <source>
        <dbReference type="Proteomes" id="UP000037460"/>
    </source>
</evidence>
<comment type="caution">
    <text evidence="1">The sequence shown here is derived from an EMBL/GenBank/DDBJ whole genome shotgun (WGS) entry which is preliminary data.</text>
</comment>
<dbReference type="AlphaFoldDB" id="A0A0M0J5F0"/>